<protein>
    <submittedName>
        <fullName evidence="3">IS1182 family transposase</fullName>
    </submittedName>
</protein>
<feature type="domain" description="Transposase InsH N-terminal" evidence="1">
    <location>
        <begin position="15"/>
        <end position="104"/>
    </location>
</feature>
<dbReference type="Proteomes" id="UP001203665">
    <property type="component" value="Unassembled WGS sequence"/>
</dbReference>
<dbReference type="PANTHER" id="PTHR33408:SF2">
    <property type="entry name" value="TRANSPOSASE DDE DOMAIN-CONTAINING PROTEIN"/>
    <property type="match status" value="1"/>
</dbReference>
<gene>
    <name evidence="3" type="ORF">NDM98_10140</name>
</gene>
<keyword evidence="4" id="KW-1185">Reference proteome</keyword>
<dbReference type="Pfam" id="PF05598">
    <property type="entry name" value="DUF772"/>
    <property type="match status" value="1"/>
</dbReference>
<dbReference type="Pfam" id="PF13751">
    <property type="entry name" value="DDE_Tnp_1_6"/>
    <property type="match status" value="1"/>
</dbReference>
<name>A0ABT0XIS3_9BACI</name>
<dbReference type="InterPro" id="IPR047629">
    <property type="entry name" value="IS1182_transpos"/>
</dbReference>
<evidence type="ECO:0000259" key="2">
    <source>
        <dbReference type="Pfam" id="PF13751"/>
    </source>
</evidence>
<reference evidence="3" key="1">
    <citation type="submission" date="2022-06" db="EMBL/GenBank/DDBJ databases">
        <title>Alkalicoccobacillus porphyridii sp. nov., isolated from a marine red alga, Porphyridium purpureum and reclassification of Shouchella plakortidis and Shouchella gibsonii as Alkalicoccobacillus plakortidis comb. nov. and Alkalicoccobacillus gibsonii comb. nov.</title>
        <authorList>
            <person name="Kim K.H."/>
            <person name="Lee J.K."/>
            <person name="Han D.M."/>
            <person name="Baek J.H."/>
            <person name="Jeon C.O."/>
        </authorList>
    </citation>
    <scope>NUCLEOTIDE SEQUENCE</scope>
    <source>
        <strain evidence="3">DSM 19153</strain>
    </source>
</reference>
<accession>A0ABT0XIS3</accession>
<dbReference type="NCBIfam" id="NF033551">
    <property type="entry name" value="transpos_IS1182"/>
    <property type="match status" value="1"/>
</dbReference>
<dbReference type="EMBL" id="JAMQJY010000001">
    <property type="protein sequence ID" value="MCM2675815.1"/>
    <property type="molecule type" value="Genomic_DNA"/>
</dbReference>
<dbReference type="InterPro" id="IPR025668">
    <property type="entry name" value="Tnp_DDE_dom"/>
</dbReference>
<proteinExistence type="predicted"/>
<dbReference type="InterPro" id="IPR008490">
    <property type="entry name" value="Transposase_InsH_N"/>
</dbReference>
<evidence type="ECO:0000313" key="4">
    <source>
        <dbReference type="Proteomes" id="UP001203665"/>
    </source>
</evidence>
<sequence length="551" mass="65454">MFKQYTMHDVILPLDLERKLPKNDIAFTVNTLVESIPDEAFDAFLRKTGHPAYHPRMMMKIILCAYTQSVFSGRKIAALLQDSIRMMWLAQEYQPSYRTINRFRVNPDVQDLLRQCFVQFRCQLVQEKVIEEEAIFIDGTKIEANANKFTFVWRKSTEKYSAQLMEKSNRMYEELVEQEIIPAIERENPEALTDEELTQVAEKLDDTVQGYDRRIEASEDVAERKQLRSARKAPKQYRKQYNDFITRNQKYKRDMEIFGDRNSYSKTDPDATFMRMKDDYMKNGQLKPGYNVQLATEGQYALAYDVFPNPTDTRTFIPFLDKIEQDFFALPKYIVGDAGYGSEQNYDDVVSHRKRIPLITYNQYRKEKKKNYKQDPFQMSNWPYDAEEDAFTCPNNRKLAFHYHSEKRDKAGFMRKYRVYECEDCSSCPFRAQCTKAKEGNQRRIYYNERWEEQKAYTRQLLAEKETGEIYGKRKIDVEPVFGFLKANLRFTRVSVRSKEKVKNELGFAFMAVNIRKFTARAVRFSRDFKNRVSKKISFTKKMVMEIFFCI</sequence>
<evidence type="ECO:0000259" key="1">
    <source>
        <dbReference type="Pfam" id="PF05598"/>
    </source>
</evidence>
<dbReference type="RefSeq" id="WP_251607035.1">
    <property type="nucleotide sequence ID" value="NZ_JAMQJY010000001.1"/>
</dbReference>
<comment type="caution">
    <text evidence="3">The sequence shown here is derived from an EMBL/GenBank/DDBJ whole genome shotgun (WGS) entry which is preliminary data.</text>
</comment>
<feature type="domain" description="Transposase DDE" evidence="2">
    <location>
        <begin position="392"/>
        <end position="518"/>
    </location>
</feature>
<dbReference type="PANTHER" id="PTHR33408">
    <property type="entry name" value="TRANSPOSASE"/>
    <property type="match status" value="1"/>
</dbReference>
<evidence type="ECO:0000313" key="3">
    <source>
        <dbReference type="EMBL" id="MCM2675815.1"/>
    </source>
</evidence>
<organism evidence="3 4">
    <name type="scientific">Alkalicoccobacillus plakortidis</name>
    <dbReference type="NCBI Taxonomy" id="444060"/>
    <lineage>
        <taxon>Bacteria</taxon>
        <taxon>Bacillati</taxon>
        <taxon>Bacillota</taxon>
        <taxon>Bacilli</taxon>
        <taxon>Bacillales</taxon>
        <taxon>Bacillaceae</taxon>
        <taxon>Alkalicoccobacillus</taxon>
    </lineage>
</organism>